<evidence type="ECO:0000256" key="2">
    <source>
        <dbReference type="SAM" id="SignalP"/>
    </source>
</evidence>
<evidence type="ECO:0000256" key="1">
    <source>
        <dbReference type="SAM" id="MobiDB-lite"/>
    </source>
</evidence>
<reference evidence="4" key="1">
    <citation type="submission" date="2019-09" db="EMBL/GenBank/DDBJ databases">
        <title>Distinct polysaccharide growth profiles of human intestinal Prevotella copri isolates.</title>
        <authorList>
            <person name="Fehlner-Peach H."/>
            <person name="Magnabosco C."/>
            <person name="Raghavan V."/>
            <person name="Scher J.U."/>
            <person name="Tett A."/>
            <person name="Cox L.M."/>
            <person name="Gottsegen C."/>
            <person name="Watters A."/>
            <person name="Wiltshire- Gordon J.D."/>
            <person name="Segata N."/>
            <person name="Bonneau R."/>
            <person name="Littman D.R."/>
        </authorList>
    </citation>
    <scope>NUCLEOTIDE SEQUENCE [LARGE SCALE GENOMIC DNA]</scope>
    <source>
        <strain evidence="4">iA624</strain>
    </source>
</reference>
<feature type="compositionally biased region" description="Low complexity" evidence="1">
    <location>
        <begin position="54"/>
        <end position="66"/>
    </location>
</feature>
<feature type="signal peptide" evidence="2">
    <location>
        <begin position="1"/>
        <end position="21"/>
    </location>
</feature>
<proteinExistence type="predicted"/>
<evidence type="ECO:0000313" key="3">
    <source>
        <dbReference type="EMBL" id="MQO08557.1"/>
    </source>
</evidence>
<dbReference type="RefSeq" id="WP_153096194.1">
    <property type="nucleotide sequence ID" value="NZ_VZBP01000040.1"/>
</dbReference>
<sequence>MKGIAALTPTLLLTLILTSCMSDGYTDTAAGKSDTYINLNVSTPTAQARANAPAGSTAGTSGTLGLNETSPNPTEEEKIYSIRVWAFKSGSAETAAPIGFKAETGLNETGSHQVSMKLLRKAAGDLENIDLFILLNAESIGVLNDNNCNRMTRQELRAATFNSNFGINTDGSPQATTVPDAGLPISRVITNINVKNNIADNAAKAAAKPVSVPLVRAVSKLHFFFARKTGKDTESVTVTKIEVN</sequence>
<accession>A0AA91A1Y4</accession>
<name>A0AA91A1Y4_9BACT</name>
<gene>
    <name evidence="3" type="ORF">F7D57_02220</name>
</gene>
<dbReference type="Proteomes" id="UP000405805">
    <property type="component" value="Unassembled WGS sequence"/>
</dbReference>
<keyword evidence="2" id="KW-0732">Signal</keyword>
<dbReference type="EMBL" id="VZBP01000040">
    <property type="protein sequence ID" value="MQO08557.1"/>
    <property type="molecule type" value="Genomic_DNA"/>
</dbReference>
<dbReference type="AlphaFoldDB" id="A0AA91A1Y4"/>
<evidence type="ECO:0008006" key="5">
    <source>
        <dbReference type="Google" id="ProtNLM"/>
    </source>
</evidence>
<comment type="caution">
    <text evidence="3">The sequence shown here is derived from an EMBL/GenBank/DDBJ whole genome shotgun (WGS) entry which is preliminary data.</text>
</comment>
<evidence type="ECO:0000313" key="4">
    <source>
        <dbReference type="Proteomes" id="UP000405805"/>
    </source>
</evidence>
<feature type="chain" id="PRO_5041663075" description="Major fimbrial subunit protein N-terminal domain-containing protein" evidence="2">
    <location>
        <begin position="22"/>
        <end position="244"/>
    </location>
</feature>
<dbReference type="PROSITE" id="PS51257">
    <property type="entry name" value="PROKAR_LIPOPROTEIN"/>
    <property type="match status" value="1"/>
</dbReference>
<protein>
    <recommendedName>
        <fullName evidence="5">Major fimbrial subunit protein N-terminal domain-containing protein</fullName>
    </recommendedName>
</protein>
<organism evidence="3 4">
    <name type="scientific">Segatella copri</name>
    <dbReference type="NCBI Taxonomy" id="165179"/>
    <lineage>
        <taxon>Bacteria</taxon>
        <taxon>Pseudomonadati</taxon>
        <taxon>Bacteroidota</taxon>
        <taxon>Bacteroidia</taxon>
        <taxon>Bacteroidales</taxon>
        <taxon>Prevotellaceae</taxon>
        <taxon>Segatella</taxon>
    </lineage>
</organism>
<feature type="region of interest" description="Disordered" evidence="1">
    <location>
        <begin position="47"/>
        <end position="74"/>
    </location>
</feature>